<dbReference type="EMBL" id="GL379960">
    <property type="protein sequence ID" value="EGT38590.1"/>
    <property type="molecule type" value="Genomic_DNA"/>
</dbReference>
<dbReference type="PANTHER" id="PTHR24224:SF34">
    <property type="entry name" value="G-PROTEIN COUPLED RECEPTORS FAMILY 1 PROFILE DOMAIN-CONTAINING PROTEIN"/>
    <property type="match status" value="1"/>
</dbReference>
<dbReference type="AlphaFoldDB" id="G0NW38"/>
<keyword evidence="1" id="KW-0812">Transmembrane</keyword>
<feature type="transmembrane region" description="Helical" evidence="1">
    <location>
        <begin position="100"/>
        <end position="120"/>
    </location>
</feature>
<protein>
    <submittedName>
        <fullName evidence="2">Uncharacterized protein</fullName>
    </submittedName>
</protein>
<dbReference type="GO" id="GO:0016020">
    <property type="term" value="C:membrane"/>
    <property type="evidence" value="ECO:0007669"/>
    <property type="project" value="TreeGrafter"/>
</dbReference>
<dbReference type="OrthoDB" id="5872870at2759"/>
<dbReference type="InParanoid" id="G0NW38"/>
<evidence type="ECO:0000313" key="3">
    <source>
        <dbReference type="Proteomes" id="UP000008068"/>
    </source>
</evidence>
<feature type="transmembrane region" description="Helical" evidence="1">
    <location>
        <begin position="60"/>
        <end position="80"/>
    </location>
</feature>
<feature type="transmembrane region" description="Helical" evidence="1">
    <location>
        <begin position="132"/>
        <end position="158"/>
    </location>
</feature>
<dbReference type="SUPFAM" id="SSF81321">
    <property type="entry name" value="Family A G protein-coupled receptor-like"/>
    <property type="match status" value="2"/>
</dbReference>
<dbReference type="InterPro" id="IPR019426">
    <property type="entry name" value="7TM_GPCR_serpentine_rcpt_Srv"/>
</dbReference>
<feature type="transmembrane region" description="Helical" evidence="1">
    <location>
        <begin position="179"/>
        <end position="199"/>
    </location>
</feature>
<keyword evidence="3" id="KW-1185">Reference proteome</keyword>
<dbReference type="HOGENOM" id="CLU_1241070_0_0_1"/>
<evidence type="ECO:0000313" key="2">
    <source>
        <dbReference type="EMBL" id="EGT38590.1"/>
    </source>
</evidence>
<dbReference type="Proteomes" id="UP000008068">
    <property type="component" value="Unassembled WGS sequence"/>
</dbReference>
<dbReference type="PANTHER" id="PTHR24224">
    <property type="entry name" value="CARDIOACCELERATORY PEPTIDE RECEPTOR-RELATED"/>
    <property type="match status" value="1"/>
</dbReference>
<gene>
    <name evidence="2" type="ORF">CAEBREN_26278</name>
</gene>
<keyword evidence="1" id="KW-0472">Membrane</keyword>
<dbReference type="Pfam" id="PF10323">
    <property type="entry name" value="7TM_GPCR_Srv"/>
    <property type="match status" value="2"/>
</dbReference>
<name>G0NW38_CAEBE</name>
<reference evidence="3" key="1">
    <citation type="submission" date="2011-07" db="EMBL/GenBank/DDBJ databases">
        <authorList>
            <consortium name="Caenorhabditis brenneri Sequencing and Analysis Consortium"/>
            <person name="Wilson R.K."/>
        </authorList>
    </citation>
    <scope>NUCLEOTIDE SEQUENCE [LARGE SCALE GENOMIC DNA]</scope>
    <source>
        <strain evidence="3">PB2801</strain>
    </source>
</reference>
<sequence length="223" mass="26377">MWMILRRHSANVSKSLQRELYLAFQVFALLCAFFVMFLYYLLQNYFSQTQNSGPVYTMRALYPIANGILSYINPFCILLLNRDFCRQFMRTLKCKRIRVCIADIISMIVFTTIWGIRMLPGLKEFYFNFQEYYIAAGTYNSIYFFLYIRCAGIVFLSIHRYLVISLPHHRVTMRIQEAVTWQLVVVYWTVPTLISIVVLKDTDFHYDALETMEVVAPRPVITV</sequence>
<organism evidence="3">
    <name type="scientific">Caenorhabditis brenneri</name>
    <name type="common">Nematode worm</name>
    <dbReference type="NCBI Taxonomy" id="135651"/>
    <lineage>
        <taxon>Eukaryota</taxon>
        <taxon>Metazoa</taxon>
        <taxon>Ecdysozoa</taxon>
        <taxon>Nematoda</taxon>
        <taxon>Chromadorea</taxon>
        <taxon>Rhabditida</taxon>
        <taxon>Rhabditina</taxon>
        <taxon>Rhabditomorpha</taxon>
        <taxon>Rhabditoidea</taxon>
        <taxon>Rhabditidae</taxon>
        <taxon>Peloderinae</taxon>
        <taxon>Caenorhabditis</taxon>
    </lineage>
</organism>
<keyword evidence="1" id="KW-1133">Transmembrane helix</keyword>
<dbReference type="Gene3D" id="1.20.1070.10">
    <property type="entry name" value="Rhodopsin 7-helix transmembrane proteins"/>
    <property type="match status" value="1"/>
</dbReference>
<proteinExistence type="predicted"/>
<accession>G0NW38</accession>
<dbReference type="InterPro" id="IPR052665">
    <property type="entry name" value="Neuropeptide-GPCR"/>
</dbReference>
<feature type="transmembrane region" description="Helical" evidence="1">
    <location>
        <begin position="20"/>
        <end position="40"/>
    </location>
</feature>
<evidence type="ECO:0000256" key="1">
    <source>
        <dbReference type="SAM" id="Phobius"/>
    </source>
</evidence>